<comment type="caution">
    <text evidence="3">Lacks conserved residue(s) required for the propagation of feature annotation.</text>
</comment>
<dbReference type="PROSITE" id="PS01180">
    <property type="entry name" value="CUB"/>
    <property type="match status" value="1"/>
</dbReference>
<dbReference type="InterPro" id="IPR000859">
    <property type="entry name" value="CUB_dom"/>
</dbReference>
<keyword evidence="2" id="KW-1015">Disulfide bond</keyword>
<evidence type="ECO:0000259" key="4">
    <source>
        <dbReference type="PROSITE" id="PS01180"/>
    </source>
</evidence>
<accession>E4XKY6</accession>
<organism evidence="5 6">
    <name type="scientific">Oikopleura dioica</name>
    <name type="common">Tunicate</name>
    <dbReference type="NCBI Taxonomy" id="34765"/>
    <lineage>
        <taxon>Eukaryota</taxon>
        <taxon>Metazoa</taxon>
        <taxon>Chordata</taxon>
        <taxon>Tunicata</taxon>
        <taxon>Appendicularia</taxon>
        <taxon>Copelata</taxon>
        <taxon>Oikopleuridae</taxon>
        <taxon>Oikopleura</taxon>
    </lineage>
</organism>
<gene>
    <name evidence="5" type="ORF">GSOID_T00014357001</name>
</gene>
<keyword evidence="6" id="KW-1185">Reference proteome</keyword>
<dbReference type="SUPFAM" id="SSF49854">
    <property type="entry name" value="Spermadhesin, CUB domain"/>
    <property type="match status" value="1"/>
</dbReference>
<reference evidence="5 6" key="1">
    <citation type="journal article" date="2010" name="Science">
        <title>Plasticity of animal genome architecture unmasked by rapid evolution of a pelagic tunicate.</title>
        <authorList>
            <person name="Denoeud F."/>
            <person name="Henriet S."/>
            <person name="Mungpakdee S."/>
            <person name="Aury J.M."/>
            <person name="Da Silva C."/>
            <person name="Brinkmann H."/>
            <person name="Mikhaleva J."/>
            <person name="Olsen L.C."/>
            <person name="Jubin C."/>
            <person name="Canestro C."/>
            <person name="Bouquet J.M."/>
            <person name="Danks G."/>
            <person name="Poulain J."/>
            <person name="Campsteijn C."/>
            <person name="Adamski M."/>
            <person name="Cross I."/>
            <person name="Yadetie F."/>
            <person name="Muffato M."/>
            <person name="Louis A."/>
            <person name="Butcher S."/>
            <person name="Tsagkogeorga G."/>
            <person name="Konrad A."/>
            <person name="Singh S."/>
            <person name="Jensen M.F."/>
            <person name="Cong E.H."/>
            <person name="Eikeseth-Otteraa H."/>
            <person name="Noel B."/>
            <person name="Anthouard V."/>
            <person name="Porcel B.M."/>
            <person name="Kachouri-Lafond R."/>
            <person name="Nishino A."/>
            <person name="Ugolini M."/>
            <person name="Chourrout P."/>
            <person name="Nishida H."/>
            <person name="Aasland R."/>
            <person name="Huzurbazar S."/>
            <person name="Westhof E."/>
            <person name="Delsuc F."/>
            <person name="Lehrach H."/>
            <person name="Reinhardt R."/>
            <person name="Weissenbach J."/>
            <person name="Roy S.W."/>
            <person name="Artiguenave F."/>
            <person name="Postlethwait J.H."/>
            <person name="Manak J.R."/>
            <person name="Thompson E.M."/>
            <person name="Jaillon O."/>
            <person name="Du Pasquier L."/>
            <person name="Boudinot P."/>
            <person name="Liberles D.A."/>
            <person name="Volff J.N."/>
            <person name="Philippe H."/>
            <person name="Lenhard B."/>
            <person name="Roest Crollius H."/>
            <person name="Wincker P."/>
            <person name="Chourrout D."/>
        </authorList>
    </citation>
    <scope>NUCLEOTIDE SEQUENCE [LARGE SCALE GENOMIC DNA]</scope>
</reference>
<dbReference type="SMART" id="SM00042">
    <property type="entry name" value="CUB"/>
    <property type="match status" value="1"/>
</dbReference>
<dbReference type="Gene3D" id="2.60.120.290">
    <property type="entry name" value="Spermadhesin, CUB domain"/>
    <property type="match status" value="1"/>
</dbReference>
<dbReference type="AlphaFoldDB" id="E4XKY6"/>
<name>E4XKY6_OIKDI</name>
<evidence type="ECO:0000256" key="1">
    <source>
        <dbReference type="ARBA" id="ARBA00022737"/>
    </source>
</evidence>
<sequence length="348" mass="39100">MLKSVIILVGIANCALENKTKLNYEDYDDERSASRYLMDYPICTSVEECADVNGCSGKIFTETEGSIQVSDYSSRFNCRWEVRAPAGQQISIIVDEGSFFGIEHSSVCGADGLKIHGQEEDELVGFGRICSSGKSTTTPYNGMSAHKTKGGVKIQSKLFREWLELDTDHLVVGFDSDQDTEGAGFLLRWRFEESATTTTVVTSTGYPPEPGTTILADFENDLEDVFTEMIHSDRHELANRHLERLLNRFQSGLSRCPNGDQTEREIIGPDPAVFDPVNIDGIEQEWNRVNSELLEGCELAYMVNNGMDYSSTSWPRRIRRFMDRIRRHMGLEELGQTSLESISIHFSS</sequence>
<feature type="domain" description="CUB" evidence="4">
    <location>
        <begin position="55"/>
        <end position="192"/>
    </location>
</feature>
<dbReference type="Proteomes" id="UP000001307">
    <property type="component" value="Unassembled WGS sequence"/>
</dbReference>
<proteinExistence type="predicted"/>
<dbReference type="InParanoid" id="E4XKY6"/>
<evidence type="ECO:0000256" key="3">
    <source>
        <dbReference type="PROSITE-ProRule" id="PRU00059"/>
    </source>
</evidence>
<evidence type="ECO:0000256" key="2">
    <source>
        <dbReference type="ARBA" id="ARBA00023157"/>
    </source>
</evidence>
<dbReference type="InterPro" id="IPR035914">
    <property type="entry name" value="Sperma_CUB_dom_sf"/>
</dbReference>
<dbReference type="EMBL" id="FN653066">
    <property type="protein sequence ID" value="CBY25054.1"/>
    <property type="molecule type" value="Genomic_DNA"/>
</dbReference>
<dbReference type="OrthoDB" id="10020456at2759"/>
<dbReference type="CDD" id="cd00041">
    <property type="entry name" value="CUB"/>
    <property type="match status" value="1"/>
</dbReference>
<dbReference type="PANTHER" id="PTHR24251">
    <property type="entry name" value="OVOCHYMASE-RELATED"/>
    <property type="match status" value="1"/>
</dbReference>
<evidence type="ECO:0000313" key="5">
    <source>
        <dbReference type="EMBL" id="CBY25054.1"/>
    </source>
</evidence>
<dbReference type="Pfam" id="PF00431">
    <property type="entry name" value="CUB"/>
    <property type="match status" value="1"/>
</dbReference>
<keyword evidence="1" id="KW-0677">Repeat</keyword>
<protein>
    <recommendedName>
        <fullName evidence="4">CUB domain-containing protein</fullName>
    </recommendedName>
</protein>
<evidence type="ECO:0000313" key="6">
    <source>
        <dbReference type="Proteomes" id="UP000001307"/>
    </source>
</evidence>